<evidence type="ECO:0000259" key="3">
    <source>
        <dbReference type="SMART" id="SM00849"/>
    </source>
</evidence>
<dbReference type="InterPro" id="IPR001279">
    <property type="entry name" value="Metallo-B-lactamas"/>
</dbReference>
<dbReference type="Pfam" id="PF13483">
    <property type="entry name" value="Lactamase_B_3"/>
    <property type="match status" value="1"/>
</dbReference>
<dbReference type="InterPro" id="IPR022877">
    <property type="entry name" value="UPF0173"/>
</dbReference>
<dbReference type="Gene3D" id="3.60.15.10">
    <property type="entry name" value="Ribonuclease Z/Hydroxyacylglutathione hydrolase-like"/>
    <property type="match status" value="1"/>
</dbReference>
<reference evidence="4 5" key="1">
    <citation type="submission" date="2016-10" db="EMBL/GenBank/DDBJ databases">
        <authorList>
            <person name="de Groot N.N."/>
        </authorList>
    </citation>
    <scope>NUCLEOTIDE SEQUENCE [LARGE SCALE GENOMIC DNA]</scope>
    <source>
        <strain evidence="4 5">A52C2</strain>
    </source>
</reference>
<dbReference type="InterPro" id="IPR036866">
    <property type="entry name" value="RibonucZ/Hydroxyglut_hydro"/>
</dbReference>
<sequence length="232" mass="24798">MQITWFGHSAFRLEFSGSVIMIDPFLSGSPVFSGDALQAAEGCTHVLLTHGHDDHIGDTAAICRETGAQLVSNPEICGHLHGQGVQNVNPGNMGGTVDCGGFTVSFTQALHSSSSNVDGRPLYLGNPMGLIIRGEGQPVVYAMGDTDVFGDMALINEFHRPEVGLVPIGDRFTMGARGAALACRRFFDFRAIVPCHFGTFPMIDQTAEKFLSEMGDDASKVVLAQHGKPFEV</sequence>
<dbReference type="RefSeq" id="WP_092497480.1">
    <property type="nucleotide sequence ID" value="NZ_FOFG01000010.1"/>
</dbReference>
<accession>A0A1H9KTW9</accession>
<evidence type="ECO:0000256" key="1">
    <source>
        <dbReference type="ARBA" id="ARBA00022801"/>
    </source>
</evidence>
<evidence type="ECO:0000256" key="2">
    <source>
        <dbReference type="HAMAP-Rule" id="MF_00457"/>
    </source>
</evidence>
<dbReference type="InterPro" id="IPR050114">
    <property type="entry name" value="UPF0173_UPF0282_UlaG_hydrolase"/>
</dbReference>
<dbReference type="OrthoDB" id="9789133at2"/>
<organism evidence="4 5">
    <name type="scientific">Faunimonas pinastri</name>
    <dbReference type="NCBI Taxonomy" id="1855383"/>
    <lineage>
        <taxon>Bacteria</taxon>
        <taxon>Pseudomonadati</taxon>
        <taxon>Pseudomonadota</taxon>
        <taxon>Alphaproteobacteria</taxon>
        <taxon>Hyphomicrobiales</taxon>
        <taxon>Afifellaceae</taxon>
        <taxon>Faunimonas</taxon>
    </lineage>
</organism>
<evidence type="ECO:0000313" key="4">
    <source>
        <dbReference type="EMBL" id="SER02606.1"/>
    </source>
</evidence>
<dbReference type="SUPFAM" id="SSF56281">
    <property type="entry name" value="Metallo-hydrolase/oxidoreductase"/>
    <property type="match status" value="1"/>
</dbReference>
<comment type="similarity">
    <text evidence="2">Belongs to the UPF0173 family.</text>
</comment>
<dbReference type="PANTHER" id="PTHR43546">
    <property type="entry name" value="UPF0173 METAL-DEPENDENT HYDROLASE MJ1163-RELATED"/>
    <property type="match status" value="1"/>
</dbReference>
<dbReference type="GO" id="GO:0016787">
    <property type="term" value="F:hydrolase activity"/>
    <property type="evidence" value="ECO:0007669"/>
    <property type="project" value="UniProtKB-UniRule"/>
</dbReference>
<dbReference type="PANTHER" id="PTHR43546:SF3">
    <property type="entry name" value="UPF0173 METAL-DEPENDENT HYDROLASE MJ1163"/>
    <property type="match status" value="1"/>
</dbReference>
<dbReference type="Proteomes" id="UP000199647">
    <property type="component" value="Unassembled WGS sequence"/>
</dbReference>
<dbReference type="AlphaFoldDB" id="A0A1H9KTW9"/>
<keyword evidence="1 2" id="KW-0378">Hydrolase</keyword>
<keyword evidence="5" id="KW-1185">Reference proteome</keyword>
<feature type="domain" description="Metallo-beta-lactamase" evidence="3">
    <location>
        <begin position="7"/>
        <end position="196"/>
    </location>
</feature>
<dbReference type="HAMAP" id="MF_00457">
    <property type="entry name" value="UPF0173"/>
    <property type="match status" value="1"/>
</dbReference>
<name>A0A1H9KTW9_9HYPH</name>
<dbReference type="SMART" id="SM00849">
    <property type="entry name" value="Lactamase_B"/>
    <property type="match status" value="1"/>
</dbReference>
<protein>
    <recommendedName>
        <fullName evidence="2">UPF0173 metal-dependent hydrolase SAMN05216548_11086</fullName>
    </recommendedName>
</protein>
<dbReference type="STRING" id="1855383.SAMN05216548_11086"/>
<dbReference type="EMBL" id="FOFG01000010">
    <property type="protein sequence ID" value="SER02606.1"/>
    <property type="molecule type" value="Genomic_DNA"/>
</dbReference>
<gene>
    <name evidence="4" type="ORF">SAMN05216548_11086</name>
</gene>
<evidence type="ECO:0000313" key="5">
    <source>
        <dbReference type="Proteomes" id="UP000199647"/>
    </source>
</evidence>
<dbReference type="NCBIfam" id="NF001911">
    <property type="entry name" value="PRK00685.1"/>
    <property type="match status" value="1"/>
</dbReference>
<proteinExistence type="inferred from homology"/>